<protein>
    <submittedName>
        <fullName evidence="1">Uncharacterized protein</fullName>
    </submittedName>
</protein>
<dbReference type="STRING" id="97331.A0A437A0C9"/>
<dbReference type="Proteomes" id="UP000283090">
    <property type="component" value="Unassembled WGS sequence"/>
</dbReference>
<dbReference type="AlphaFoldDB" id="A0A437A0C9"/>
<dbReference type="SUPFAM" id="SSF48403">
    <property type="entry name" value="Ankyrin repeat"/>
    <property type="match status" value="1"/>
</dbReference>
<dbReference type="GeneID" id="93588730"/>
<dbReference type="Gene3D" id="1.25.40.20">
    <property type="entry name" value="Ankyrin repeat-containing domain"/>
    <property type="match status" value="1"/>
</dbReference>
<dbReference type="RefSeq" id="XP_067490232.1">
    <property type="nucleotide sequence ID" value="XM_067635843.1"/>
</dbReference>
<sequence>MESFEDMEYDEEDDLDVVSTVHGATFVPVHTGASSFVEVTKEPGDPESDEFDDTDVVDDVLDINMADKAYRMAPLHYAILHDNKEVLTMLVSEFGANIIRQVAPDLSYHDNNRGQDPGILPITLVQYIGQKDRREDMLRTLLRLGASSSQVDVQGTPAIVQMVQGWRICGRIRAAFNQTYSR</sequence>
<evidence type="ECO:0000313" key="2">
    <source>
        <dbReference type="Proteomes" id="UP000283090"/>
    </source>
</evidence>
<reference evidence="1 2" key="1">
    <citation type="submission" date="2019-01" db="EMBL/GenBank/DDBJ databases">
        <title>Intercellular communication is required for trap formation in the nematode-trapping fungus Duddingtonia flagrans.</title>
        <authorList>
            <person name="Youssar L."/>
            <person name="Wernet V."/>
            <person name="Hensel N."/>
            <person name="Hildebrandt H.-G."/>
            <person name="Fischer R."/>
        </authorList>
    </citation>
    <scope>NUCLEOTIDE SEQUENCE [LARGE SCALE GENOMIC DNA]</scope>
    <source>
        <strain evidence="1 2">CBS H-5679</strain>
    </source>
</reference>
<gene>
    <name evidence="1" type="ORF">DFL_006419</name>
</gene>
<dbReference type="Pfam" id="PF00023">
    <property type="entry name" value="Ank"/>
    <property type="match status" value="1"/>
</dbReference>
<comment type="caution">
    <text evidence="1">The sequence shown here is derived from an EMBL/GenBank/DDBJ whole genome shotgun (WGS) entry which is preliminary data.</text>
</comment>
<accession>A0A437A0C9</accession>
<dbReference type="EMBL" id="SAEB01000007">
    <property type="protein sequence ID" value="RVD84688.1"/>
    <property type="molecule type" value="Genomic_DNA"/>
</dbReference>
<dbReference type="InterPro" id="IPR002110">
    <property type="entry name" value="Ankyrin_rpt"/>
</dbReference>
<name>A0A437A0C9_ARTFL</name>
<keyword evidence="2" id="KW-1185">Reference proteome</keyword>
<proteinExistence type="predicted"/>
<organism evidence="1 2">
    <name type="scientific">Arthrobotrys flagrans</name>
    <name type="common">Nematode-trapping fungus</name>
    <name type="synonym">Trichothecium flagrans</name>
    <dbReference type="NCBI Taxonomy" id="97331"/>
    <lineage>
        <taxon>Eukaryota</taxon>
        <taxon>Fungi</taxon>
        <taxon>Dikarya</taxon>
        <taxon>Ascomycota</taxon>
        <taxon>Pezizomycotina</taxon>
        <taxon>Orbiliomycetes</taxon>
        <taxon>Orbiliales</taxon>
        <taxon>Orbiliaceae</taxon>
        <taxon>Arthrobotrys</taxon>
    </lineage>
</organism>
<evidence type="ECO:0000313" key="1">
    <source>
        <dbReference type="EMBL" id="RVD84688.1"/>
    </source>
</evidence>
<dbReference type="InterPro" id="IPR036770">
    <property type="entry name" value="Ankyrin_rpt-contain_sf"/>
</dbReference>
<dbReference type="VEuPathDB" id="FungiDB:DFL_006419"/>